<evidence type="ECO:0000313" key="1">
    <source>
        <dbReference type="EMBL" id="RDY14637.1"/>
    </source>
</evidence>
<sequence length="120" mass="13762">MTGDKRRGIIEPCESLYPLKRLMRKRFVPSPYVRDLHNKLQRLYQGSKSGGVLLRNGRGHYDKIPAWVEYGNLGYGRTIELSHFARASVSARGEEIGRRRKLGVIGVLIREVSPSKVERR</sequence>
<proteinExistence type="predicted"/>
<evidence type="ECO:0000313" key="2">
    <source>
        <dbReference type="Proteomes" id="UP000257109"/>
    </source>
</evidence>
<protein>
    <submittedName>
        <fullName evidence="1">Uncharacterized protein</fullName>
    </submittedName>
</protein>
<dbReference type="EMBL" id="QJKJ01000039">
    <property type="protein sequence ID" value="RDY14637.1"/>
    <property type="molecule type" value="Genomic_DNA"/>
</dbReference>
<comment type="caution">
    <text evidence="1">The sequence shown here is derived from an EMBL/GenBank/DDBJ whole genome shotgun (WGS) entry which is preliminary data.</text>
</comment>
<dbReference type="AlphaFoldDB" id="A0A371IHU8"/>
<feature type="non-terminal residue" evidence="1">
    <location>
        <position position="1"/>
    </location>
</feature>
<reference evidence="1" key="1">
    <citation type="submission" date="2018-05" db="EMBL/GenBank/DDBJ databases">
        <title>Draft genome of Mucuna pruriens seed.</title>
        <authorList>
            <person name="Nnadi N.E."/>
            <person name="Vos R."/>
            <person name="Hasami M.H."/>
            <person name="Devisetty U.K."/>
            <person name="Aguiy J.C."/>
        </authorList>
    </citation>
    <scope>NUCLEOTIDE SEQUENCE [LARGE SCALE GENOMIC DNA]</scope>
    <source>
        <strain evidence="1">JCA_2017</strain>
    </source>
</reference>
<name>A0A371IHU8_MUCPR</name>
<keyword evidence="2" id="KW-1185">Reference proteome</keyword>
<dbReference type="OrthoDB" id="1934635at2759"/>
<dbReference type="Proteomes" id="UP000257109">
    <property type="component" value="Unassembled WGS sequence"/>
</dbReference>
<gene>
    <name evidence="1" type="ORF">CR513_00290</name>
</gene>
<organism evidence="1 2">
    <name type="scientific">Mucuna pruriens</name>
    <name type="common">Velvet bean</name>
    <name type="synonym">Dolichos pruriens</name>
    <dbReference type="NCBI Taxonomy" id="157652"/>
    <lineage>
        <taxon>Eukaryota</taxon>
        <taxon>Viridiplantae</taxon>
        <taxon>Streptophyta</taxon>
        <taxon>Embryophyta</taxon>
        <taxon>Tracheophyta</taxon>
        <taxon>Spermatophyta</taxon>
        <taxon>Magnoliopsida</taxon>
        <taxon>eudicotyledons</taxon>
        <taxon>Gunneridae</taxon>
        <taxon>Pentapetalae</taxon>
        <taxon>rosids</taxon>
        <taxon>fabids</taxon>
        <taxon>Fabales</taxon>
        <taxon>Fabaceae</taxon>
        <taxon>Papilionoideae</taxon>
        <taxon>50 kb inversion clade</taxon>
        <taxon>NPAAA clade</taxon>
        <taxon>indigoferoid/millettioid clade</taxon>
        <taxon>Phaseoleae</taxon>
        <taxon>Mucuna</taxon>
    </lineage>
</organism>
<accession>A0A371IHU8</accession>